<keyword evidence="4" id="KW-0624">Polysaccharide degradation</keyword>
<feature type="domain" description="Pectate lyase" evidence="6">
    <location>
        <begin position="67"/>
        <end position="280"/>
    </location>
</feature>
<dbReference type="STRING" id="1213857.A0A484G4S7"/>
<feature type="chain" id="PRO_5019711730" evidence="5">
    <location>
        <begin position="41"/>
        <end position="345"/>
    </location>
</feature>
<evidence type="ECO:0000256" key="5">
    <source>
        <dbReference type="SAM" id="SignalP"/>
    </source>
</evidence>
<evidence type="ECO:0000256" key="3">
    <source>
        <dbReference type="ARBA" id="ARBA00023239"/>
    </source>
</evidence>
<evidence type="ECO:0000256" key="2">
    <source>
        <dbReference type="ARBA" id="ARBA00022729"/>
    </source>
</evidence>
<feature type="signal peptide" evidence="5">
    <location>
        <begin position="1"/>
        <end position="40"/>
    </location>
</feature>
<name>A0A484G4S7_COLOR</name>
<dbReference type="InterPro" id="IPR002022">
    <property type="entry name" value="Pec_lyase"/>
</dbReference>
<keyword evidence="8" id="KW-1185">Reference proteome</keyword>
<dbReference type="SUPFAM" id="SSF51126">
    <property type="entry name" value="Pectin lyase-like"/>
    <property type="match status" value="1"/>
</dbReference>
<gene>
    <name evidence="7" type="primary">pelA-1</name>
    <name evidence="7" type="ORF">Cob_v001681</name>
</gene>
<dbReference type="SMART" id="SM00656">
    <property type="entry name" value="Amb_all"/>
    <property type="match status" value="1"/>
</dbReference>
<dbReference type="InterPro" id="IPR012334">
    <property type="entry name" value="Pectin_lyas_fold"/>
</dbReference>
<keyword evidence="3 4" id="KW-0456">Lyase</keyword>
<reference evidence="8" key="2">
    <citation type="journal article" date="2019" name="Mol. Plant Microbe Interact.">
        <title>Genome sequence resources for four phytopathogenic fungi from the Colletotrichum orbiculare species complex.</title>
        <authorList>
            <person name="Gan P."/>
            <person name="Tsushima A."/>
            <person name="Narusaka M."/>
            <person name="Narusaka Y."/>
            <person name="Takano Y."/>
            <person name="Kubo Y."/>
            <person name="Shirasu K."/>
        </authorList>
    </citation>
    <scope>GENOME REANNOTATION</scope>
    <source>
        <strain evidence="8">104-T / ATCC 96160 / CBS 514.97 / LARS 414 / MAFF 240422</strain>
    </source>
</reference>
<protein>
    <submittedName>
        <fullName evidence="7">Pectate trisaccharide-lyase</fullName>
    </submittedName>
</protein>
<keyword evidence="4" id="KW-0964">Secreted</keyword>
<comment type="caution">
    <text evidence="7">The sequence shown here is derived from an EMBL/GenBank/DDBJ whole genome shotgun (WGS) entry which is preliminary data.</text>
</comment>
<sequence length="345" mass="37223">MRRCGTSKPSTNPLPPDMTLRSSLVLFAALASALGTLAAAQENVTCAKCDDVAHGFASLNGGTTGGKGGRIVTARSHAELVALANATEPLVIRVEGALTAEPRGYEVPIRSHKTIVGVGAGAKIVGGGFGIANHSNIILRNLQISDTYIPEDYNGKSEDWDGLQVDAGTNIWIDHVTFARMADGLLDLRKDTDYVTVSNCLFSSHNKAFGIGWTPNVVSKMTVNDNFFNSTNQRNPSADNLLMCHMYNNYFLNVTSYGNYARGHTALLVETSYFENVNDPVVAGPNATVRSNWLKFKDCTGETHLDVDGHSVFNASDYYPYALKDPYDLPTTIPPFVGPRAEIGI</sequence>
<dbReference type="Pfam" id="PF00544">
    <property type="entry name" value="Pectate_lyase_4"/>
    <property type="match status" value="1"/>
</dbReference>
<evidence type="ECO:0000259" key="6">
    <source>
        <dbReference type="SMART" id="SM00656"/>
    </source>
</evidence>
<dbReference type="InterPro" id="IPR045032">
    <property type="entry name" value="PEL"/>
</dbReference>
<dbReference type="PANTHER" id="PTHR31683:SF18">
    <property type="entry name" value="PECTATE LYASE 21-RELATED"/>
    <property type="match status" value="1"/>
</dbReference>
<evidence type="ECO:0000256" key="4">
    <source>
        <dbReference type="RuleBase" id="RU361173"/>
    </source>
</evidence>
<dbReference type="Gene3D" id="2.160.20.10">
    <property type="entry name" value="Single-stranded right-handed beta-helix, Pectin lyase-like"/>
    <property type="match status" value="1"/>
</dbReference>
<organism evidence="7 8">
    <name type="scientific">Colletotrichum orbiculare (strain 104-T / ATCC 96160 / CBS 514.97 / LARS 414 / MAFF 240422)</name>
    <name type="common">Cucumber anthracnose fungus</name>
    <name type="synonym">Colletotrichum lagenarium</name>
    <dbReference type="NCBI Taxonomy" id="1213857"/>
    <lineage>
        <taxon>Eukaryota</taxon>
        <taxon>Fungi</taxon>
        <taxon>Dikarya</taxon>
        <taxon>Ascomycota</taxon>
        <taxon>Pezizomycotina</taxon>
        <taxon>Sordariomycetes</taxon>
        <taxon>Hypocreomycetidae</taxon>
        <taxon>Glomerellales</taxon>
        <taxon>Glomerellaceae</taxon>
        <taxon>Colletotrichum</taxon>
        <taxon>Colletotrichum orbiculare species complex</taxon>
    </lineage>
</organism>
<evidence type="ECO:0000256" key="1">
    <source>
        <dbReference type="ARBA" id="ARBA00010980"/>
    </source>
</evidence>
<keyword evidence="2 5" id="KW-0732">Signal</keyword>
<dbReference type="InterPro" id="IPR011050">
    <property type="entry name" value="Pectin_lyase_fold/virulence"/>
</dbReference>
<keyword evidence="4" id="KW-0119">Carbohydrate metabolism</keyword>
<proteinExistence type="inferred from homology"/>
<evidence type="ECO:0000313" key="7">
    <source>
        <dbReference type="EMBL" id="TDZ25262.1"/>
    </source>
</evidence>
<accession>A0A484G4S7</accession>
<dbReference type="Proteomes" id="UP000014480">
    <property type="component" value="Unassembled WGS sequence"/>
</dbReference>
<dbReference type="GO" id="GO:0000272">
    <property type="term" value="P:polysaccharide catabolic process"/>
    <property type="evidence" value="ECO:0007669"/>
    <property type="project" value="UniProtKB-KW"/>
</dbReference>
<evidence type="ECO:0000313" key="8">
    <source>
        <dbReference type="Proteomes" id="UP000014480"/>
    </source>
</evidence>
<dbReference type="GO" id="GO:0005576">
    <property type="term" value="C:extracellular region"/>
    <property type="evidence" value="ECO:0007669"/>
    <property type="project" value="UniProtKB-SubCell"/>
</dbReference>
<dbReference type="EMBL" id="AMCV02000002">
    <property type="protein sequence ID" value="TDZ25262.1"/>
    <property type="molecule type" value="Genomic_DNA"/>
</dbReference>
<reference evidence="8" key="1">
    <citation type="journal article" date="2013" name="New Phytol.">
        <title>Comparative genomic and transcriptomic analyses reveal the hemibiotrophic stage shift of Colletotrichum fungi.</title>
        <authorList>
            <person name="Gan P."/>
            <person name="Ikeda K."/>
            <person name="Irieda H."/>
            <person name="Narusaka M."/>
            <person name="O'Connell R.J."/>
            <person name="Narusaka Y."/>
            <person name="Takano Y."/>
            <person name="Kubo Y."/>
            <person name="Shirasu K."/>
        </authorList>
    </citation>
    <scope>NUCLEOTIDE SEQUENCE [LARGE SCALE GENOMIC DNA]</scope>
    <source>
        <strain evidence="8">104-T / ATCC 96160 / CBS 514.97 / LARS 414 / MAFF 240422</strain>
    </source>
</reference>
<dbReference type="GO" id="GO:0030570">
    <property type="term" value="F:pectate lyase activity"/>
    <property type="evidence" value="ECO:0007669"/>
    <property type="project" value="InterPro"/>
</dbReference>
<dbReference type="PANTHER" id="PTHR31683">
    <property type="entry name" value="PECTATE LYASE 18-RELATED"/>
    <property type="match status" value="1"/>
</dbReference>
<comment type="subcellular location">
    <subcellularLocation>
        <location evidence="4">Secreted</location>
    </subcellularLocation>
</comment>
<comment type="similarity">
    <text evidence="1 4">Belongs to the polysaccharide lyase 1 family.</text>
</comment>
<dbReference type="OrthoDB" id="2019149at2759"/>
<dbReference type="AlphaFoldDB" id="A0A484G4S7"/>